<feature type="region of interest" description="Disordered" evidence="1">
    <location>
        <begin position="222"/>
        <end position="246"/>
    </location>
</feature>
<feature type="compositionally biased region" description="Polar residues" evidence="1">
    <location>
        <begin position="222"/>
        <end position="242"/>
    </location>
</feature>
<dbReference type="GO" id="GO:0008270">
    <property type="term" value="F:zinc ion binding"/>
    <property type="evidence" value="ECO:0007669"/>
    <property type="project" value="InterPro"/>
</dbReference>
<dbReference type="Proteomes" id="UP000245383">
    <property type="component" value="Unassembled WGS sequence"/>
</dbReference>
<dbReference type="SUPFAM" id="SSF57756">
    <property type="entry name" value="Retrovirus zinc finger-like domains"/>
    <property type="match status" value="1"/>
</dbReference>
<accession>A0A2T9YA74</accession>
<evidence type="ECO:0000313" key="4">
    <source>
        <dbReference type="Proteomes" id="UP000245383"/>
    </source>
</evidence>
<dbReference type="OrthoDB" id="5554389at2759"/>
<feature type="region of interest" description="Disordered" evidence="1">
    <location>
        <begin position="262"/>
        <end position="322"/>
    </location>
</feature>
<evidence type="ECO:0000259" key="2">
    <source>
        <dbReference type="SMART" id="SM00343"/>
    </source>
</evidence>
<dbReference type="InterPro" id="IPR036875">
    <property type="entry name" value="Znf_CCHC_sf"/>
</dbReference>
<name>A0A2T9YA74_9FUNG</name>
<sequence length="322" mass="36633">MAQSLKVLKKYALETPKIKFMRWRQFSGHINPVIGYVSSFIDDIYTSVQYDAHPVVVDEINKIFSSYGIIIDFSAFKNKNTSLSHTYGIKFLFKKNTEEFKIPEFIDIDDEKIALTYRGCVAACSYCKKVGHWRTECPEIKKNKDIRSKYQSNKSQKTTYGDNNTKNNNQNIFGLAPSSILDTKINNLFLDVQNNIDKKNGKKKLKLAQKSLNEFQNFQNFIESPTNDRTGDRTNAWTQDGTNIVGKNRFGTEVQPVVQRYDTPSEPNRVQPDPDIDLDASDIDFGSDYICPSSPPVVEMMDSNDGTVDGSKKNSKNNPIVK</sequence>
<organism evidence="3 4">
    <name type="scientific">Smittium simulii</name>
    <dbReference type="NCBI Taxonomy" id="133385"/>
    <lineage>
        <taxon>Eukaryota</taxon>
        <taxon>Fungi</taxon>
        <taxon>Fungi incertae sedis</taxon>
        <taxon>Zoopagomycota</taxon>
        <taxon>Kickxellomycotina</taxon>
        <taxon>Harpellomycetes</taxon>
        <taxon>Harpellales</taxon>
        <taxon>Legeriomycetaceae</taxon>
        <taxon>Smittium</taxon>
    </lineage>
</organism>
<dbReference type="GO" id="GO:0003676">
    <property type="term" value="F:nucleic acid binding"/>
    <property type="evidence" value="ECO:0007669"/>
    <property type="project" value="InterPro"/>
</dbReference>
<evidence type="ECO:0000256" key="1">
    <source>
        <dbReference type="SAM" id="MobiDB-lite"/>
    </source>
</evidence>
<proteinExistence type="predicted"/>
<gene>
    <name evidence="3" type="ORF">BB561_005473</name>
</gene>
<keyword evidence="4" id="KW-1185">Reference proteome</keyword>
<reference evidence="3 4" key="1">
    <citation type="journal article" date="2018" name="MBio">
        <title>Comparative Genomics Reveals the Core Gene Toolbox for the Fungus-Insect Symbiosis.</title>
        <authorList>
            <person name="Wang Y."/>
            <person name="Stata M."/>
            <person name="Wang W."/>
            <person name="Stajich J.E."/>
            <person name="White M.M."/>
            <person name="Moncalvo J.M."/>
        </authorList>
    </citation>
    <scope>NUCLEOTIDE SEQUENCE [LARGE SCALE GENOMIC DNA]</scope>
    <source>
        <strain evidence="3 4">SWE-8-4</strain>
    </source>
</reference>
<evidence type="ECO:0000313" key="3">
    <source>
        <dbReference type="EMBL" id="PVU89232.1"/>
    </source>
</evidence>
<comment type="caution">
    <text evidence="3">The sequence shown here is derived from an EMBL/GenBank/DDBJ whole genome shotgun (WGS) entry which is preliminary data.</text>
</comment>
<dbReference type="InterPro" id="IPR001878">
    <property type="entry name" value="Znf_CCHC"/>
</dbReference>
<dbReference type="EMBL" id="MBFR01000329">
    <property type="protein sequence ID" value="PVU89232.1"/>
    <property type="molecule type" value="Genomic_DNA"/>
</dbReference>
<dbReference type="AlphaFoldDB" id="A0A2T9YA74"/>
<feature type="domain" description="CCHC-type" evidence="2">
    <location>
        <begin position="123"/>
        <end position="139"/>
    </location>
</feature>
<dbReference type="SMART" id="SM00343">
    <property type="entry name" value="ZnF_C2HC"/>
    <property type="match status" value="1"/>
</dbReference>
<protein>
    <recommendedName>
        <fullName evidence="2">CCHC-type domain-containing protein</fullName>
    </recommendedName>
</protein>